<proteinExistence type="predicted"/>
<gene>
    <name evidence="1" type="ORF">LCGC14_0991030</name>
</gene>
<evidence type="ECO:0000313" key="1">
    <source>
        <dbReference type="EMBL" id="KKN14944.1"/>
    </source>
</evidence>
<comment type="caution">
    <text evidence="1">The sequence shown here is derived from an EMBL/GenBank/DDBJ whole genome shotgun (WGS) entry which is preliminary data.</text>
</comment>
<accession>A0A0F9NAE0</accession>
<protein>
    <submittedName>
        <fullName evidence="1">Uncharacterized protein</fullName>
    </submittedName>
</protein>
<name>A0A0F9NAE0_9ZZZZ</name>
<dbReference type="AlphaFoldDB" id="A0A0F9NAE0"/>
<sequence length="125" mass="13052">MKTDPKSTMTMVEGLSALSRGASTYLSAAVDHALAPAASYFITCGTWASSFVSTLTWSDTAGSGYIDEVAGAGNDLTLTFTEADSGLIHVPNPRGRYTRISTVIGGTCVFSISNISGRVRAYDQG</sequence>
<reference evidence="1" key="1">
    <citation type="journal article" date="2015" name="Nature">
        <title>Complex archaea that bridge the gap between prokaryotes and eukaryotes.</title>
        <authorList>
            <person name="Spang A."/>
            <person name="Saw J.H."/>
            <person name="Jorgensen S.L."/>
            <person name="Zaremba-Niedzwiedzka K."/>
            <person name="Martijn J."/>
            <person name="Lind A.E."/>
            <person name="van Eijk R."/>
            <person name="Schleper C."/>
            <person name="Guy L."/>
            <person name="Ettema T.J."/>
        </authorList>
    </citation>
    <scope>NUCLEOTIDE SEQUENCE</scope>
</reference>
<dbReference type="EMBL" id="LAZR01003764">
    <property type="protein sequence ID" value="KKN14944.1"/>
    <property type="molecule type" value="Genomic_DNA"/>
</dbReference>
<organism evidence="1">
    <name type="scientific">marine sediment metagenome</name>
    <dbReference type="NCBI Taxonomy" id="412755"/>
    <lineage>
        <taxon>unclassified sequences</taxon>
        <taxon>metagenomes</taxon>
        <taxon>ecological metagenomes</taxon>
    </lineage>
</organism>